<comment type="subcellular location">
    <subcellularLocation>
        <location evidence="1">Membrane</location>
        <topology evidence="1">Multi-pass membrane protein</topology>
    </subcellularLocation>
</comment>
<reference evidence="7 8" key="1">
    <citation type="submission" date="2020-04" db="EMBL/GenBank/DDBJ databases">
        <authorList>
            <person name="Laetsch R D."/>
            <person name="Stevens L."/>
            <person name="Kumar S."/>
            <person name="Blaxter L. M."/>
        </authorList>
    </citation>
    <scope>NUCLEOTIDE SEQUENCE [LARGE SCALE GENOMIC DNA]</scope>
</reference>
<evidence type="ECO:0000256" key="3">
    <source>
        <dbReference type="ARBA" id="ARBA00022989"/>
    </source>
</evidence>
<feature type="transmembrane region" description="Helical" evidence="5">
    <location>
        <begin position="48"/>
        <end position="69"/>
    </location>
</feature>
<feature type="transmembrane region" description="Helical" evidence="5">
    <location>
        <begin position="12"/>
        <end position="36"/>
    </location>
</feature>
<keyword evidence="2 5" id="KW-0812">Transmembrane</keyword>
<feature type="transmembrane region" description="Helical" evidence="5">
    <location>
        <begin position="304"/>
        <end position="323"/>
    </location>
</feature>
<dbReference type="Proteomes" id="UP000494206">
    <property type="component" value="Unassembled WGS sequence"/>
</dbReference>
<organism evidence="7 8">
    <name type="scientific">Caenorhabditis bovis</name>
    <dbReference type="NCBI Taxonomy" id="2654633"/>
    <lineage>
        <taxon>Eukaryota</taxon>
        <taxon>Metazoa</taxon>
        <taxon>Ecdysozoa</taxon>
        <taxon>Nematoda</taxon>
        <taxon>Chromadorea</taxon>
        <taxon>Rhabditida</taxon>
        <taxon>Rhabditina</taxon>
        <taxon>Rhabditomorpha</taxon>
        <taxon>Rhabditoidea</taxon>
        <taxon>Rhabditidae</taxon>
        <taxon>Peloderinae</taxon>
        <taxon>Caenorhabditis</taxon>
    </lineage>
</organism>
<evidence type="ECO:0000313" key="8">
    <source>
        <dbReference type="Proteomes" id="UP000494206"/>
    </source>
</evidence>
<feature type="transmembrane region" description="Helical" evidence="5">
    <location>
        <begin position="358"/>
        <end position="383"/>
    </location>
</feature>
<dbReference type="InterPro" id="IPR051068">
    <property type="entry name" value="MFS_Domain-Containing_Protein"/>
</dbReference>
<keyword evidence="4 5" id="KW-0472">Membrane</keyword>
<dbReference type="PANTHER" id="PTHR23510:SF11">
    <property type="entry name" value="MFS DOMAIN-CONTAINING PROTEIN"/>
    <property type="match status" value="1"/>
</dbReference>
<gene>
    <name evidence="7" type="ORF">CBOVIS_LOCUS1750</name>
</gene>
<evidence type="ECO:0000313" key="7">
    <source>
        <dbReference type="EMBL" id="CAB3398479.1"/>
    </source>
</evidence>
<dbReference type="Pfam" id="PF07690">
    <property type="entry name" value="MFS_1"/>
    <property type="match status" value="1"/>
</dbReference>
<dbReference type="EMBL" id="CADEPM010000001">
    <property type="protein sequence ID" value="CAB3398479.1"/>
    <property type="molecule type" value="Genomic_DNA"/>
</dbReference>
<accession>A0A8S1EG55</accession>
<proteinExistence type="predicted"/>
<dbReference type="GO" id="GO:0022857">
    <property type="term" value="F:transmembrane transporter activity"/>
    <property type="evidence" value="ECO:0007669"/>
    <property type="project" value="InterPro"/>
</dbReference>
<evidence type="ECO:0000256" key="2">
    <source>
        <dbReference type="ARBA" id="ARBA00022692"/>
    </source>
</evidence>
<feature type="transmembrane region" description="Helical" evidence="5">
    <location>
        <begin position="248"/>
        <end position="265"/>
    </location>
</feature>
<evidence type="ECO:0000256" key="4">
    <source>
        <dbReference type="ARBA" id="ARBA00023136"/>
    </source>
</evidence>
<feature type="transmembrane region" description="Helical" evidence="5">
    <location>
        <begin position="404"/>
        <end position="421"/>
    </location>
</feature>
<name>A0A8S1EG55_9PELO</name>
<evidence type="ECO:0000256" key="5">
    <source>
        <dbReference type="SAM" id="Phobius"/>
    </source>
</evidence>
<dbReference type="PROSITE" id="PS50850">
    <property type="entry name" value="MFS"/>
    <property type="match status" value="1"/>
</dbReference>
<feature type="transmembrane region" description="Helical" evidence="5">
    <location>
        <begin position="277"/>
        <end position="297"/>
    </location>
</feature>
<keyword evidence="3 5" id="KW-1133">Transmembrane helix</keyword>
<dbReference type="OrthoDB" id="370281at2759"/>
<sequence>MPCEKTSWSIVYLMGIFSLIQNTQYSIYLTTMFAYLKKLNHSATESQFGFIMATSSLGHCLGCFALGYWNSRTGKSAHSMYIGFSLMLSSNIVYLLVEVTPVGMVMPLMLISRLLGGFGMGNSSPMRTCASLHSTYSDRSKAMASLSGGRSVGTVIGPGLQLLFVPLGEQGVHLVGGLSIHSNNAPAFLGIALTLFGILSLIILFDESTHADSDEMAMCNDGGDLPHPDKIAMSICLLTRFVQNFMQISIETLAPAILMLMFLQSRQESVSSMATTYLITGLIATLLYLLIIFTALSKYVRHKIINVLVLFLFVAHLLATYPWQFLPNMGNVYSNETLTGCDFDKFTWCDGLTVPSEWLFYLGYIASFGLFMPFINVANATLYSKLLNPDCQGTHQSLYDISNTASRVFAPIVITTIYTLWGPRRAWEFIAIILLITATLWIIFDQRMMPIKPIEKTQFNENEAFKEEA</sequence>
<dbReference type="SUPFAM" id="SSF103473">
    <property type="entry name" value="MFS general substrate transporter"/>
    <property type="match status" value="1"/>
</dbReference>
<dbReference type="InterPro" id="IPR036259">
    <property type="entry name" value="MFS_trans_sf"/>
</dbReference>
<comment type="caution">
    <text evidence="7">The sequence shown here is derived from an EMBL/GenBank/DDBJ whole genome shotgun (WGS) entry which is preliminary data.</text>
</comment>
<dbReference type="InterPro" id="IPR011701">
    <property type="entry name" value="MFS"/>
</dbReference>
<dbReference type="Gene3D" id="1.20.1250.20">
    <property type="entry name" value="MFS general substrate transporter like domains"/>
    <property type="match status" value="1"/>
</dbReference>
<dbReference type="AlphaFoldDB" id="A0A8S1EG55"/>
<dbReference type="GO" id="GO:0005765">
    <property type="term" value="C:lysosomal membrane"/>
    <property type="evidence" value="ECO:0007669"/>
    <property type="project" value="TreeGrafter"/>
</dbReference>
<keyword evidence="8" id="KW-1185">Reference proteome</keyword>
<evidence type="ECO:0000256" key="1">
    <source>
        <dbReference type="ARBA" id="ARBA00004141"/>
    </source>
</evidence>
<protein>
    <recommendedName>
        <fullName evidence="6">Major facilitator superfamily (MFS) profile domain-containing protein</fullName>
    </recommendedName>
</protein>
<feature type="domain" description="Major facilitator superfamily (MFS) profile" evidence="6">
    <location>
        <begin position="10"/>
        <end position="449"/>
    </location>
</feature>
<feature type="transmembrane region" description="Helical" evidence="5">
    <location>
        <begin position="427"/>
        <end position="444"/>
    </location>
</feature>
<dbReference type="CDD" id="cd17326">
    <property type="entry name" value="MFS_MFSD8"/>
    <property type="match status" value="1"/>
</dbReference>
<dbReference type="InterPro" id="IPR020846">
    <property type="entry name" value="MFS_dom"/>
</dbReference>
<feature type="transmembrane region" description="Helical" evidence="5">
    <location>
        <begin position="185"/>
        <end position="205"/>
    </location>
</feature>
<dbReference type="PANTHER" id="PTHR23510">
    <property type="entry name" value="INNER MEMBRANE TRANSPORT PROTEIN YAJR"/>
    <property type="match status" value="1"/>
</dbReference>
<evidence type="ECO:0000259" key="6">
    <source>
        <dbReference type="PROSITE" id="PS50850"/>
    </source>
</evidence>